<accession>A0A0B7HUR9</accession>
<name>A0A0B7HUR9_9FLAO</name>
<sequence length="104" mass="12323">MSLFTLHFNIPDWYYVCLINSRFISLYVDNFINNTSHFQINDARQLPIIIPTNKELQHFEKLFKKAVSIKEKQFSSQLSIKIIEQELNDIQAEIDSLVNTLYKI</sequence>
<evidence type="ECO:0000313" key="2">
    <source>
        <dbReference type="Proteomes" id="UP000045051"/>
    </source>
</evidence>
<evidence type="ECO:0000313" key="1">
    <source>
        <dbReference type="EMBL" id="CEN43456.1"/>
    </source>
</evidence>
<dbReference type="EMBL" id="CDOI01000008">
    <property type="protein sequence ID" value="CEN43456.1"/>
    <property type="molecule type" value="Genomic_DNA"/>
</dbReference>
<reference evidence="1 2" key="1">
    <citation type="submission" date="2015-01" db="EMBL/GenBank/DDBJ databases">
        <authorList>
            <person name="Xiang T."/>
            <person name="Song Y."/>
            <person name="Huang L."/>
            <person name="Wang B."/>
            <person name="Wu P."/>
        </authorList>
    </citation>
    <scope>NUCLEOTIDE SEQUENCE [LARGE SCALE GENOMIC DNA]</scope>
    <source>
        <strain evidence="1 2">CcD38</strain>
    </source>
</reference>
<keyword evidence="2" id="KW-1185">Reference proteome</keyword>
<protein>
    <submittedName>
        <fullName evidence="1">Uncharacterized protein</fullName>
    </submittedName>
</protein>
<dbReference type="AlphaFoldDB" id="A0A0B7HUR9"/>
<gene>
    <name evidence="1" type="ORF">CCAND38_1050001</name>
</gene>
<proteinExistence type="predicted"/>
<dbReference type="Proteomes" id="UP000045051">
    <property type="component" value="Unassembled WGS sequence"/>
</dbReference>
<organism evidence="1 2">
    <name type="scientific">Capnocytophaga canis</name>
    <dbReference type="NCBI Taxonomy" id="1848903"/>
    <lineage>
        <taxon>Bacteria</taxon>
        <taxon>Pseudomonadati</taxon>
        <taxon>Bacteroidota</taxon>
        <taxon>Flavobacteriia</taxon>
        <taxon>Flavobacteriales</taxon>
        <taxon>Flavobacteriaceae</taxon>
        <taxon>Capnocytophaga</taxon>
    </lineage>
</organism>